<protein>
    <submittedName>
        <fullName evidence="1">Uncharacterized protein</fullName>
    </submittedName>
</protein>
<dbReference type="Proteomes" id="UP001215092">
    <property type="component" value="Segment"/>
</dbReference>
<sequence length="71" mass="7676">MNNATVTTKSASELVEGDVIIVPQTNIRAEVLLFWPAMTAPETHLEVAAVGPRGGRFALRLELTEELTVLS</sequence>
<evidence type="ECO:0000313" key="2">
    <source>
        <dbReference type="Proteomes" id="UP001215092"/>
    </source>
</evidence>
<name>A0AAF0CJC0_9CAUD</name>
<proteinExistence type="predicted"/>
<accession>A0AAF0CJC0</accession>
<gene>
    <name evidence="1" type="primary">73</name>
    <name evidence="1" type="ORF">SEA_BARNSTORMER_73</name>
</gene>
<organism evidence="1 2">
    <name type="scientific">Microbacterium phage Barnstormer</name>
    <dbReference type="NCBI Taxonomy" id="3028491"/>
    <lineage>
        <taxon>Viruses</taxon>
        <taxon>Duplodnaviria</taxon>
        <taxon>Heunggongvirae</taxon>
        <taxon>Uroviricota</taxon>
        <taxon>Caudoviricetes</taxon>
        <taxon>Casidaviridae</taxon>
        <taxon>Barnstormervirus</taxon>
        <taxon>Barnstormervirus barnstormer</taxon>
    </lineage>
</organism>
<keyword evidence="2" id="KW-1185">Reference proteome</keyword>
<reference evidence="1 2" key="1">
    <citation type="submission" date="2023-01" db="EMBL/GenBank/DDBJ databases">
        <authorList>
            <person name="Edelman T.J."/>
            <person name="Baldwin A.R."/>
            <person name="Chauncey H.A."/>
            <person name="Connelly K.A."/>
            <person name="Daniel I."/>
            <person name="Fitzgerald E.B."/>
            <person name="McKinney B.E."/>
            <person name="Murray D.M."/>
            <person name="Parshall S."/>
            <person name="Stokes L.T."/>
            <person name="Tanaka K.N."/>
            <person name="Vinson E.C."/>
            <person name="Klevikis C."/>
            <person name="Temple L."/>
            <person name="Rinehart C.A."/>
            <person name="Garlena R.A."/>
            <person name="Russell D.A."/>
            <person name="Jacobs-Sera D."/>
            <person name="Hatfull G.F."/>
        </authorList>
    </citation>
    <scope>NUCLEOTIDE SEQUENCE [LARGE SCALE GENOMIC DNA]</scope>
</reference>
<dbReference type="EMBL" id="OQ190478">
    <property type="protein sequence ID" value="WDS51710.1"/>
    <property type="molecule type" value="Genomic_DNA"/>
</dbReference>
<evidence type="ECO:0000313" key="1">
    <source>
        <dbReference type="EMBL" id="WDS51710.1"/>
    </source>
</evidence>